<reference evidence="1 2" key="2">
    <citation type="submission" date="2020-06" db="EMBL/GenBank/DDBJ databases">
        <title>Antribacter stalactiti gen. nov., sp. nov., a new member of the family Nacardiaceae isolated from a cave.</title>
        <authorList>
            <person name="Kim I.S."/>
        </authorList>
    </citation>
    <scope>NUCLEOTIDE SEQUENCE [LARGE SCALE GENOMIC DNA]</scope>
    <source>
        <strain evidence="1 2">YC2-7</strain>
    </source>
</reference>
<dbReference type="Proteomes" id="UP000535543">
    <property type="component" value="Unassembled WGS sequence"/>
</dbReference>
<organism evidence="1 2">
    <name type="scientific">Antrihabitans stalactiti</name>
    <dbReference type="NCBI Taxonomy" id="2584121"/>
    <lineage>
        <taxon>Bacteria</taxon>
        <taxon>Bacillati</taxon>
        <taxon>Actinomycetota</taxon>
        <taxon>Actinomycetes</taxon>
        <taxon>Mycobacteriales</taxon>
        <taxon>Nocardiaceae</taxon>
        <taxon>Antrihabitans</taxon>
    </lineage>
</organism>
<name>A0A848KNW7_9NOCA</name>
<proteinExistence type="predicted"/>
<evidence type="ECO:0000313" key="2">
    <source>
        <dbReference type="Proteomes" id="UP000535543"/>
    </source>
</evidence>
<reference evidence="1 2" key="1">
    <citation type="submission" date="2019-05" db="EMBL/GenBank/DDBJ databases">
        <authorList>
            <person name="Lee S.D."/>
        </authorList>
    </citation>
    <scope>NUCLEOTIDE SEQUENCE [LARGE SCALE GENOMIC DNA]</scope>
    <source>
        <strain evidence="1 2">YC2-7</strain>
    </source>
</reference>
<evidence type="ECO:0000313" key="1">
    <source>
        <dbReference type="EMBL" id="NMN97990.1"/>
    </source>
</evidence>
<dbReference type="RefSeq" id="WP_169591504.1">
    <property type="nucleotide sequence ID" value="NZ_VCQU01000009.1"/>
</dbReference>
<accession>A0A848KNW7</accession>
<sequence>MRFRKSESVLRVVDRFGDLGGTNTAAALGKHYRGHDRVVIVTDEQAWFDASGDVNSAVPQSVPVYTWNVAGYRAGHAPAAGNRFTFGGLTDTGFGMIGLIERGQRGDWPF</sequence>
<keyword evidence="2" id="KW-1185">Reference proteome</keyword>
<dbReference type="AlphaFoldDB" id="A0A848KNW7"/>
<dbReference type="EMBL" id="VCQU01000009">
    <property type="protein sequence ID" value="NMN97990.1"/>
    <property type="molecule type" value="Genomic_DNA"/>
</dbReference>
<comment type="caution">
    <text evidence="1">The sequence shown here is derived from an EMBL/GenBank/DDBJ whole genome shotgun (WGS) entry which is preliminary data.</text>
</comment>
<gene>
    <name evidence="1" type="ORF">FGL95_23410</name>
</gene>
<protein>
    <submittedName>
        <fullName evidence="1">Uncharacterized protein</fullName>
    </submittedName>
</protein>